<dbReference type="GO" id="GO:0043565">
    <property type="term" value="F:sequence-specific DNA binding"/>
    <property type="evidence" value="ECO:0007669"/>
    <property type="project" value="InterPro"/>
</dbReference>
<dbReference type="InterPro" id="IPR003118">
    <property type="entry name" value="Pointed_dom"/>
</dbReference>
<dbReference type="PRINTS" id="PR00454">
    <property type="entry name" value="ETSDOMAIN"/>
</dbReference>
<keyword evidence="3" id="KW-0539">Nucleus</keyword>
<comment type="caution">
    <text evidence="6">The sequence shown here is derived from an EMBL/GenBank/DDBJ whole genome shotgun (WGS) entry which is preliminary data.</text>
</comment>
<evidence type="ECO:0000256" key="4">
    <source>
        <dbReference type="SAM" id="MobiDB-lite"/>
    </source>
</evidence>
<dbReference type="EMBL" id="RQTK01000542">
    <property type="protein sequence ID" value="RUS77936.1"/>
    <property type="molecule type" value="Genomic_DNA"/>
</dbReference>
<sequence>MSSGAGHDLIEVYQREMRKFFEEENDSACGQMMELDQEVPLARAADSDFLRTDIKIEEECADQQHPQLINFLDMDDALGVSAVSSSGPGTVSIKPSMNSLGLPATIWQGAYSSSSATGYCVSDCKDSLNTPTPFCTNAVNGLKWEPSISSISSSTSQSPFLSSALLSSPASSSLSSSLSSSVSSSSSLSSSQSSFSSSSSTSSSHRDAFLMQMAPSPTPSFNAADSCLELEQPVSVNARNSVSPSGPGSFLTEFGFAPAVSVSTTTKIRTSITNGLAGSGGTLVSNAVNHLEEAPHQALSDGILVYTDLDKQPFSMYDDFDMGEKQNGINMNSYDNSSNSNNQMVEDPELLASLQMIQETLQRDCEELNIPYDPMMWTAGHVQRWVSALCLKKNVPDVSAQMYPLDGPTLYSMTDSAFQQFGESGSHISLEIACCKAARSVMQQETLPLTDMAAYNGTGNMHQSGQAQRMTSSPCVSPAPSTCSNSQASSTGFSTPSDHSEDEAYFSSVSCKSIEKRKANTKSGGGGRSIYLWQFLVELLLSGDPAHADCIRWIDEHKGIFKIEDSKKVAFLWGKRKNRPMMNYDKLSRSVRQYYKKGIIKKTEQSRRLVYQFCESTLANVVRSNAE</sequence>
<evidence type="ECO:0000256" key="1">
    <source>
        <dbReference type="ARBA" id="ARBA00005562"/>
    </source>
</evidence>
<comment type="subcellular location">
    <subcellularLocation>
        <location evidence="3">Nucleus</location>
    </subcellularLocation>
</comment>
<dbReference type="InterPro" id="IPR036390">
    <property type="entry name" value="WH_DNA-bd_sf"/>
</dbReference>
<evidence type="ECO:0000313" key="6">
    <source>
        <dbReference type="EMBL" id="RUS77936.1"/>
    </source>
</evidence>
<keyword evidence="2 3" id="KW-0238">DNA-binding</keyword>
<proteinExistence type="inferred from homology"/>
<dbReference type="GO" id="GO:0005634">
    <property type="term" value="C:nucleus"/>
    <property type="evidence" value="ECO:0007669"/>
    <property type="project" value="UniProtKB-SubCell"/>
</dbReference>
<dbReference type="SMART" id="SM00413">
    <property type="entry name" value="ETS"/>
    <property type="match status" value="1"/>
</dbReference>
<dbReference type="InterPro" id="IPR036388">
    <property type="entry name" value="WH-like_DNA-bd_sf"/>
</dbReference>
<dbReference type="PROSITE" id="PS00345">
    <property type="entry name" value="ETS_DOMAIN_1"/>
    <property type="match status" value="1"/>
</dbReference>
<name>A0A433T8S3_ELYCH</name>
<dbReference type="PANTHER" id="PTHR11849:SF182">
    <property type="entry name" value="SAM POINTED DOMAIN-CONTAINING ETS TRANSCRIPTION FACTOR"/>
    <property type="match status" value="1"/>
</dbReference>
<dbReference type="InterPro" id="IPR013761">
    <property type="entry name" value="SAM/pointed_sf"/>
</dbReference>
<feature type="compositionally biased region" description="Polar residues" evidence="4">
    <location>
        <begin position="462"/>
        <end position="497"/>
    </location>
</feature>
<dbReference type="InterPro" id="IPR046328">
    <property type="entry name" value="ETS_fam"/>
</dbReference>
<dbReference type="PROSITE" id="PS50061">
    <property type="entry name" value="ETS_DOMAIN_3"/>
    <property type="match status" value="1"/>
</dbReference>
<feature type="domain" description="ETS" evidence="5">
    <location>
        <begin position="530"/>
        <end position="614"/>
    </location>
</feature>
<gene>
    <name evidence="6" type="ORF">EGW08_014310</name>
</gene>
<evidence type="ECO:0000259" key="5">
    <source>
        <dbReference type="PROSITE" id="PS50061"/>
    </source>
</evidence>
<dbReference type="GO" id="GO:0000981">
    <property type="term" value="F:DNA-binding transcription factor activity, RNA polymerase II-specific"/>
    <property type="evidence" value="ECO:0007669"/>
    <property type="project" value="TreeGrafter"/>
</dbReference>
<dbReference type="Proteomes" id="UP000271974">
    <property type="component" value="Unassembled WGS sequence"/>
</dbReference>
<dbReference type="Pfam" id="PF00178">
    <property type="entry name" value="Ets"/>
    <property type="match status" value="1"/>
</dbReference>
<evidence type="ECO:0000256" key="3">
    <source>
        <dbReference type="RuleBase" id="RU004019"/>
    </source>
</evidence>
<feature type="region of interest" description="Disordered" evidence="4">
    <location>
        <begin position="462"/>
        <end position="501"/>
    </location>
</feature>
<dbReference type="AlphaFoldDB" id="A0A433T8S3"/>
<dbReference type="OrthoDB" id="5961210at2759"/>
<dbReference type="PANTHER" id="PTHR11849">
    <property type="entry name" value="ETS"/>
    <property type="match status" value="1"/>
</dbReference>
<evidence type="ECO:0000256" key="2">
    <source>
        <dbReference type="ARBA" id="ARBA00023125"/>
    </source>
</evidence>
<comment type="similarity">
    <text evidence="1 3">Belongs to the ETS family.</text>
</comment>
<organism evidence="6 7">
    <name type="scientific">Elysia chlorotica</name>
    <name type="common">Eastern emerald elysia</name>
    <name type="synonym">Sea slug</name>
    <dbReference type="NCBI Taxonomy" id="188477"/>
    <lineage>
        <taxon>Eukaryota</taxon>
        <taxon>Metazoa</taxon>
        <taxon>Spiralia</taxon>
        <taxon>Lophotrochozoa</taxon>
        <taxon>Mollusca</taxon>
        <taxon>Gastropoda</taxon>
        <taxon>Heterobranchia</taxon>
        <taxon>Euthyneura</taxon>
        <taxon>Panpulmonata</taxon>
        <taxon>Sacoglossa</taxon>
        <taxon>Placobranchoidea</taxon>
        <taxon>Plakobranchidae</taxon>
        <taxon>Elysia</taxon>
    </lineage>
</organism>
<dbReference type="Gene3D" id="1.10.10.10">
    <property type="entry name" value="Winged helix-like DNA-binding domain superfamily/Winged helix DNA-binding domain"/>
    <property type="match status" value="1"/>
</dbReference>
<dbReference type="Gene3D" id="1.10.150.50">
    <property type="entry name" value="Transcription Factor, Ets-1"/>
    <property type="match status" value="1"/>
</dbReference>
<accession>A0A433T8S3</accession>
<dbReference type="SUPFAM" id="SSF47769">
    <property type="entry name" value="SAM/Pointed domain"/>
    <property type="match status" value="1"/>
</dbReference>
<evidence type="ECO:0000313" key="7">
    <source>
        <dbReference type="Proteomes" id="UP000271974"/>
    </source>
</evidence>
<dbReference type="InterPro" id="IPR000418">
    <property type="entry name" value="Ets_dom"/>
</dbReference>
<dbReference type="GO" id="GO:0030154">
    <property type="term" value="P:cell differentiation"/>
    <property type="evidence" value="ECO:0007669"/>
    <property type="project" value="TreeGrafter"/>
</dbReference>
<dbReference type="STRING" id="188477.A0A433T8S3"/>
<dbReference type="SUPFAM" id="SSF46785">
    <property type="entry name" value="Winged helix' DNA-binding domain"/>
    <property type="match status" value="1"/>
</dbReference>
<protein>
    <recommendedName>
        <fullName evidence="5">ETS domain-containing protein</fullName>
    </recommendedName>
</protein>
<keyword evidence="7" id="KW-1185">Reference proteome</keyword>
<reference evidence="6 7" key="1">
    <citation type="submission" date="2019-01" db="EMBL/GenBank/DDBJ databases">
        <title>A draft genome assembly of the solar-powered sea slug Elysia chlorotica.</title>
        <authorList>
            <person name="Cai H."/>
            <person name="Li Q."/>
            <person name="Fang X."/>
            <person name="Li J."/>
            <person name="Curtis N.E."/>
            <person name="Altenburger A."/>
            <person name="Shibata T."/>
            <person name="Feng M."/>
            <person name="Maeda T."/>
            <person name="Schwartz J.A."/>
            <person name="Shigenobu S."/>
            <person name="Lundholm N."/>
            <person name="Nishiyama T."/>
            <person name="Yang H."/>
            <person name="Hasebe M."/>
            <person name="Li S."/>
            <person name="Pierce S.K."/>
            <person name="Wang J."/>
        </authorList>
    </citation>
    <scope>NUCLEOTIDE SEQUENCE [LARGE SCALE GENOMIC DNA]</scope>
    <source>
        <strain evidence="6">EC2010</strain>
        <tissue evidence="6">Whole organism of an adult</tissue>
    </source>
</reference>
<dbReference type="Pfam" id="PF02198">
    <property type="entry name" value="SAM_PNT"/>
    <property type="match status" value="1"/>
</dbReference>